<feature type="region of interest" description="Disordered" evidence="1">
    <location>
        <begin position="550"/>
        <end position="608"/>
    </location>
</feature>
<gene>
    <name evidence="2" type="ORF">ZEAMMB73_Zm00001d032226</name>
</gene>
<evidence type="ECO:0000313" key="2">
    <source>
        <dbReference type="EMBL" id="ONM04654.1"/>
    </source>
</evidence>
<protein>
    <submittedName>
        <fullName evidence="2">Agenet domain-containing protein / bromo-adjacent homology (BAH) domain-containing protein</fullName>
    </submittedName>
</protein>
<feature type="compositionally biased region" description="Basic residues" evidence="1">
    <location>
        <begin position="550"/>
        <end position="561"/>
    </location>
</feature>
<name>A0A1D6KPB5_MAIZE</name>
<sequence length="620" mass="69095">MDEVATAALAAARGRWTQWEEVVVSNDRGSRLVHYYLRGNGEAKELAVVGRERSPRHMSYAVQGRFLRALAAAAGAVAVASSPSRSPLAAAVADGGAPRRWRSRREVVEWLSSLVSGKFSVPGLCLLDLVVDFDDFERGLARLVLFLARFGVTFCVEIALVLGPIEGGSCSGSLLFVFGAFYAVEHEYGEYRCVSVEAAAGFLWANCVTLAFGNRDKRSSSMNVCSIRCCFDLPLLWPSLMALWSRFTSSLCDFLIVNPSFAGYSYGSSMANRCNGDSYDDSVINCSQVTVSKDVSSREASNDFTWLGASWKCQRSLKHYKSFCRRGITISVHSFVYIMGEEMKRLIAYVEDLYEDTNSCNMVKVQWFGKADEEWVLLTRIAKPDQLGVRFLGRPMVRPQHVEESKASCFDVGAIVDAWWHGGWWEGIVLCQGGRGRLQVYFPGEKRITEFGEDELRYSLEWVGNKWNPLKGRKDIAHKLTSTADRGSEYLIGKQDHLNFDVLLKPEPQLEGLQYDKRGIEKSSVTTISRDQKRVLADLTNDLKLDSLRWRPRKRSRRSGSRKQSDTSSGSSSGDMDLSSPGPSGFCQLNLVPDDETCKSSGEQPFMGVPVQVPNLVMSR</sequence>
<dbReference type="PANTHER" id="PTHR31917:SF58">
    <property type="entry name" value="AGENET AND BROMO-ADJACENT HOMOLOGY (BAH) DOMAIN-CONTAINING PROTEIN"/>
    <property type="match status" value="1"/>
</dbReference>
<evidence type="ECO:0000256" key="1">
    <source>
        <dbReference type="SAM" id="MobiDB-lite"/>
    </source>
</evidence>
<dbReference type="InterPro" id="IPR043151">
    <property type="entry name" value="BAH_sf"/>
</dbReference>
<dbReference type="SMART" id="SM00743">
    <property type="entry name" value="Agenet"/>
    <property type="match status" value="1"/>
</dbReference>
<dbReference type="AlphaFoldDB" id="A0A1D6KPB5"/>
<organism evidence="2">
    <name type="scientific">Zea mays</name>
    <name type="common">Maize</name>
    <dbReference type="NCBI Taxonomy" id="4577"/>
    <lineage>
        <taxon>Eukaryota</taxon>
        <taxon>Viridiplantae</taxon>
        <taxon>Streptophyta</taxon>
        <taxon>Embryophyta</taxon>
        <taxon>Tracheophyta</taxon>
        <taxon>Spermatophyta</taxon>
        <taxon>Magnoliopsida</taxon>
        <taxon>Liliopsida</taxon>
        <taxon>Poales</taxon>
        <taxon>Poaceae</taxon>
        <taxon>PACMAD clade</taxon>
        <taxon>Panicoideae</taxon>
        <taxon>Andropogonodae</taxon>
        <taxon>Andropogoneae</taxon>
        <taxon>Tripsacinae</taxon>
        <taxon>Zea</taxon>
    </lineage>
</organism>
<dbReference type="InterPro" id="IPR014002">
    <property type="entry name" value="Agenet_dom_plant"/>
</dbReference>
<reference evidence="2" key="1">
    <citation type="submission" date="2015-12" db="EMBL/GenBank/DDBJ databases">
        <title>Update maize B73 reference genome by single molecule sequencing technologies.</title>
        <authorList>
            <consortium name="Maize Genome Sequencing Project"/>
            <person name="Ware D."/>
        </authorList>
    </citation>
    <scope>NUCLEOTIDE SEQUENCE [LARGE SCALE GENOMIC DNA]</scope>
    <source>
        <tissue evidence="2">Seedling</tissue>
    </source>
</reference>
<dbReference type="Gene3D" id="2.30.30.490">
    <property type="match status" value="1"/>
</dbReference>
<dbReference type="ExpressionAtlas" id="A0A1D6KPB5">
    <property type="expression patterns" value="baseline and differential"/>
</dbReference>
<feature type="compositionally biased region" description="Low complexity" evidence="1">
    <location>
        <begin position="566"/>
        <end position="585"/>
    </location>
</feature>
<proteinExistence type="predicted"/>
<dbReference type="PANTHER" id="PTHR31917">
    <property type="entry name" value="AGENET DOMAIN-CONTAINING PROTEIN-RELATED"/>
    <property type="match status" value="1"/>
</dbReference>
<dbReference type="EMBL" id="CM007647">
    <property type="protein sequence ID" value="ONM04654.1"/>
    <property type="molecule type" value="Genomic_DNA"/>
</dbReference>
<accession>A0A1D6KPB5</accession>